<accession>A0A7E4W391</accession>
<reference evidence="3" key="2">
    <citation type="submission" date="2020-10" db="UniProtKB">
        <authorList>
            <consortium name="WormBaseParasite"/>
        </authorList>
    </citation>
    <scope>IDENTIFICATION</scope>
</reference>
<dbReference type="WBParaSite" id="Pan_g6828.t1">
    <property type="protein sequence ID" value="Pan_g6828.t1"/>
    <property type="gene ID" value="Pan_g6828"/>
</dbReference>
<feature type="region of interest" description="Disordered" evidence="1">
    <location>
        <begin position="1"/>
        <end position="24"/>
    </location>
</feature>
<dbReference type="AlphaFoldDB" id="A0A7E4W391"/>
<reference evidence="2" key="1">
    <citation type="journal article" date="2013" name="Genetics">
        <title>The draft genome and transcriptome of Panagrellus redivivus are shaped by the harsh demands of a free-living lifestyle.</title>
        <authorList>
            <person name="Srinivasan J."/>
            <person name="Dillman A.R."/>
            <person name="Macchietto M.G."/>
            <person name="Heikkinen L."/>
            <person name="Lakso M."/>
            <person name="Fracchia K.M."/>
            <person name="Antoshechkin I."/>
            <person name="Mortazavi A."/>
            <person name="Wong G."/>
            <person name="Sternberg P.W."/>
        </authorList>
    </citation>
    <scope>NUCLEOTIDE SEQUENCE [LARGE SCALE GENOMIC DNA]</scope>
    <source>
        <strain evidence="2">MT8872</strain>
    </source>
</reference>
<sequence>MSTKDGPLKSSTTANQTSPEKTAFDLSETQTAVIIGFGQLDTHKRYVSDKNVDTQIQVDTIGVLTDECIKQDQSTQYEPQKLSFEATRRAVHTLAHSEYLVNAVALFETELTYLRAFDQNQS</sequence>
<evidence type="ECO:0000313" key="2">
    <source>
        <dbReference type="Proteomes" id="UP000492821"/>
    </source>
</evidence>
<feature type="compositionally biased region" description="Polar residues" evidence="1">
    <location>
        <begin position="1"/>
        <end position="20"/>
    </location>
</feature>
<proteinExistence type="predicted"/>
<keyword evidence="2" id="KW-1185">Reference proteome</keyword>
<name>A0A7E4W391_PANRE</name>
<dbReference type="Proteomes" id="UP000492821">
    <property type="component" value="Unassembled WGS sequence"/>
</dbReference>
<evidence type="ECO:0000256" key="1">
    <source>
        <dbReference type="SAM" id="MobiDB-lite"/>
    </source>
</evidence>
<organism evidence="2 3">
    <name type="scientific">Panagrellus redivivus</name>
    <name type="common">Microworm</name>
    <dbReference type="NCBI Taxonomy" id="6233"/>
    <lineage>
        <taxon>Eukaryota</taxon>
        <taxon>Metazoa</taxon>
        <taxon>Ecdysozoa</taxon>
        <taxon>Nematoda</taxon>
        <taxon>Chromadorea</taxon>
        <taxon>Rhabditida</taxon>
        <taxon>Tylenchina</taxon>
        <taxon>Panagrolaimomorpha</taxon>
        <taxon>Panagrolaimoidea</taxon>
        <taxon>Panagrolaimidae</taxon>
        <taxon>Panagrellus</taxon>
    </lineage>
</organism>
<protein>
    <submittedName>
        <fullName evidence="3">KARI N-terminal Rossmann domain-containing protein</fullName>
    </submittedName>
</protein>
<evidence type="ECO:0000313" key="3">
    <source>
        <dbReference type="WBParaSite" id="Pan_g6828.t1"/>
    </source>
</evidence>